<comment type="caution">
    <text evidence="2">The sequence shown here is derived from an EMBL/GenBank/DDBJ whole genome shotgun (WGS) entry which is preliminary data.</text>
</comment>
<dbReference type="AlphaFoldDB" id="A0AAD8HG53"/>
<name>A0AAD8HG53_9APIA</name>
<gene>
    <name evidence="2" type="ORF">POM88_041305</name>
</gene>
<accession>A0AAD8HG53</accession>
<reference evidence="2" key="2">
    <citation type="submission" date="2023-05" db="EMBL/GenBank/DDBJ databases">
        <authorList>
            <person name="Schelkunov M.I."/>
        </authorList>
    </citation>
    <scope>NUCLEOTIDE SEQUENCE</scope>
    <source>
        <strain evidence="2">Hsosn_3</strain>
        <tissue evidence="2">Leaf</tissue>
    </source>
</reference>
<dbReference type="EMBL" id="JAUIZM010000009">
    <property type="protein sequence ID" value="KAK1365744.1"/>
    <property type="molecule type" value="Genomic_DNA"/>
</dbReference>
<dbReference type="Proteomes" id="UP001237642">
    <property type="component" value="Unassembled WGS sequence"/>
</dbReference>
<evidence type="ECO:0000256" key="1">
    <source>
        <dbReference type="SAM" id="MobiDB-lite"/>
    </source>
</evidence>
<feature type="region of interest" description="Disordered" evidence="1">
    <location>
        <begin position="1"/>
        <end position="45"/>
    </location>
</feature>
<sequence>MRDQENIHPENNAQETTPGKVTEGRETRRESLMIVPETPSPDQPTDVNFEIKKELGHCHEIAGRKRHSRTIGINRNIDQPRGNNGCGFLLGNGDNGSRSEFRKLIVLLMVPVMELNLWVLKTSVLSSLGLQVTPLVIASSGILLPDQTQAPTLSERRFACLSTILNFTMIKIHILGFRSSIKFKILPKTIQA</sequence>
<organism evidence="2 3">
    <name type="scientific">Heracleum sosnowskyi</name>
    <dbReference type="NCBI Taxonomy" id="360622"/>
    <lineage>
        <taxon>Eukaryota</taxon>
        <taxon>Viridiplantae</taxon>
        <taxon>Streptophyta</taxon>
        <taxon>Embryophyta</taxon>
        <taxon>Tracheophyta</taxon>
        <taxon>Spermatophyta</taxon>
        <taxon>Magnoliopsida</taxon>
        <taxon>eudicotyledons</taxon>
        <taxon>Gunneridae</taxon>
        <taxon>Pentapetalae</taxon>
        <taxon>asterids</taxon>
        <taxon>campanulids</taxon>
        <taxon>Apiales</taxon>
        <taxon>Apiaceae</taxon>
        <taxon>Apioideae</taxon>
        <taxon>apioid superclade</taxon>
        <taxon>Tordylieae</taxon>
        <taxon>Tordyliinae</taxon>
        <taxon>Heracleum</taxon>
    </lineage>
</organism>
<feature type="compositionally biased region" description="Polar residues" evidence="1">
    <location>
        <begin position="9"/>
        <end position="19"/>
    </location>
</feature>
<proteinExistence type="predicted"/>
<protein>
    <submittedName>
        <fullName evidence="2">Uncharacterized protein</fullName>
    </submittedName>
</protein>
<evidence type="ECO:0000313" key="3">
    <source>
        <dbReference type="Proteomes" id="UP001237642"/>
    </source>
</evidence>
<keyword evidence="3" id="KW-1185">Reference proteome</keyword>
<feature type="compositionally biased region" description="Basic and acidic residues" evidence="1">
    <location>
        <begin position="22"/>
        <end position="31"/>
    </location>
</feature>
<evidence type="ECO:0000313" key="2">
    <source>
        <dbReference type="EMBL" id="KAK1365744.1"/>
    </source>
</evidence>
<reference evidence="2" key="1">
    <citation type="submission" date="2023-02" db="EMBL/GenBank/DDBJ databases">
        <title>Genome of toxic invasive species Heracleum sosnowskyi carries increased number of genes despite the absence of recent whole-genome duplications.</title>
        <authorList>
            <person name="Schelkunov M."/>
            <person name="Shtratnikova V."/>
            <person name="Makarenko M."/>
            <person name="Klepikova A."/>
            <person name="Omelchenko D."/>
            <person name="Novikova G."/>
            <person name="Obukhova E."/>
            <person name="Bogdanov V."/>
            <person name="Penin A."/>
            <person name="Logacheva M."/>
        </authorList>
    </citation>
    <scope>NUCLEOTIDE SEQUENCE</scope>
    <source>
        <strain evidence="2">Hsosn_3</strain>
        <tissue evidence="2">Leaf</tissue>
    </source>
</reference>